<comment type="caution">
    <text evidence="2">The sequence shown here is derived from an EMBL/GenBank/DDBJ whole genome shotgun (WGS) entry which is preliminary data.</text>
</comment>
<dbReference type="PANTHER" id="PTHR40396:SF1">
    <property type="entry name" value="ATPASE AAA-TYPE CORE DOMAIN-CONTAINING PROTEIN"/>
    <property type="match status" value="1"/>
</dbReference>
<organism evidence="2 3">
    <name type="scientific">Limosilactobacillus reuteri</name>
    <name type="common">Lactobacillus reuteri</name>
    <dbReference type="NCBI Taxonomy" id="1598"/>
    <lineage>
        <taxon>Bacteria</taxon>
        <taxon>Bacillati</taxon>
        <taxon>Bacillota</taxon>
        <taxon>Bacilli</taxon>
        <taxon>Lactobacillales</taxon>
        <taxon>Lactobacillaceae</taxon>
        <taxon>Limosilactobacillus</taxon>
    </lineage>
</organism>
<reference evidence="2 3" key="1">
    <citation type="submission" date="2020-04" db="EMBL/GenBank/DDBJ databases">
        <authorList>
            <person name="Hitch T.C.A."/>
            <person name="Wylensek D."/>
            <person name="Clavel T."/>
        </authorList>
    </citation>
    <scope>NUCLEOTIDE SEQUENCE [LARGE SCALE GENOMIC DNA]</scope>
    <source>
        <strain evidence="2 3">WCA-386-APC-4I</strain>
    </source>
</reference>
<keyword evidence="2" id="KW-0067">ATP-binding</keyword>
<protein>
    <submittedName>
        <fullName evidence="2">ATP-binding protein</fullName>
    </submittedName>
</protein>
<accession>A0AAW9ZGN9</accession>
<gene>
    <name evidence="2" type="ORF">HF865_04220</name>
</gene>
<dbReference type="RefSeq" id="WP_170090702.1">
    <property type="nucleotide sequence ID" value="NZ_JABAFN010000010.1"/>
</dbReference>
<dbReference type="Proteomes" id="UP000587270">
    <property type="component" value="Unassembled WGS sequence"/>
</dbReference>
<proteinExistence type="predicted"/>
<dbReference type="GO" id="GO:0016887">
    <property type="term" value="F:ATP hydrolysis activity"/>
    <property type="evidence" value="ECO:0007669"/>
    <property type="project" value="InterPro"/>
</dbReference>
<dbReference type="Gene3D" id="3.40.50.300">
    <property type="entry name" value="P-loop containing nucleotide triphosphate hydrolases"/>
    <property type="match status" value="1"/>
</dbReference>
<keyword evidence="2" id="KW-0547">Nucleotide-binding</keyword>
<dbReference type="SUPFAM" id="SSF52540">
    <property type="entry name" value="P-loop containing nucleoside triphosphate hydrolases"/>
    <property type="match status" value="1"/>
</dbReference>
<evidence type="ECO:0000313" key="2">
    <source>
        <dbReference type="EMBL" id="NME21910.1"/>
    </source>
</evidence>
<dbReference type="InterPro" id="IPR003959">
    <property type="entry name" value="ATPase_AAA_core"/>
</dbReference>
<name>A0AAW9ZGN9_LIMRT</name>
<dbReference type="GO" id="GO:0005524">
    <property type="term" value="F:ATP binding"/>
    <property type="evidence" value="ECO:0007669"/>
    <property type="project" value="UniProtKB-KW"/>
</dbReference>
<dbReference type="Pfam" id="PF13304">
    <property type="entry name" value="AAA_21"/>
    <property type="match status" value="1"/>
</dbReference>
<evidence type="ECO:0000259" key="1">
    <source>
        <dbReference type="Pfam" id="PF13304"/>
    </source>
</evidence>
<dbReference type="PANTHER" id="PTHR40396">
    <property type="entry name" value="ATPASE-LIKE PROTEIN"/>
    <property type="match status" value="1"/>
</dbReference>
<dbReference type="AlphaFoldDB" id="A0AAW9ZGN9"/>
<feature type="domain" description="ATPase AAA-type core" evidence="1">
    <location>
        <begin position="49"/>
        <end position="352"/>
    </location>
</feature>
<dbReference type="EMBL" id="JABAFN010000010">
    <property type="protein sequence ID" value="NME21910.1"/>
    <property type="molecule type" value="Genomic_DNA"/>
</dbReference>
<evidence type="ECO:0000313" key="3">
    <source>
        <dbReference type="Proteomes" id="UP000587270"/>
    </source>
</evidence>
<dbReference type="InterPro" id="IPR027417">
    <property type="entry name" value="P-loop_NTPase"/>
</dbReference>
<sequence length="432" mass="49346">MLLDFKFKNFTSFRDEAMLSAETGERLSKYKETNTFYGKDVSLLKNLLVFGANGAGKSQIFKALGIMQLMVLHDGTQTVTQNLPYTPFAFNEKNRTLPTEFTIRIKLDDAIYEYSITYNLHSILKERLTITRKGKELVYFARENDGIKKVPDNLNDITGRLRDNGLLLYLAQQENDEISSKVYKWFANDLMFVDTNNQIPNSFLKLMNIPELKKEMVAFLNFADFNITNVKVRQVSVNYPPEALKLMQQLSNNIPKSAYQLFTIHKKYDSTGNIIGDQELPLSEESLGTQKLFFIVLAMISSQIHGNNKTLLIDEFDDSLHHDLASSLVDIFNTKTNNNQYIVSTHDFQLLDNGIRVDQIYFVEKDFRGGSDLKSAFDFTDSRTNARRDAHFAKKYIQGRYGGVPVIDTDGLIKVLKNVNRNIGGSDYGTEE</sequence>